<feature type="region of interest" description="Disordered" evidence="1">
    <location>
        <begin position="177"/>
        <end position="264"/>
    </location>
</feature>
<evidence type="ECO:0000256" key="1">
    <source>
        <dbReference type="SAM" id="MobiDB-lite"/>
    </source>
</evidence>
<organism evidence="2 3">
    <name type="scientific">Ovis ammon polii</name>
    <dbReference type="NCBI Taxonomy" id="230172"/>
    <lineage>
        <taxon>Eukaryota</taxon>
        <taxon>Metazoa</taxon>
        <taxon>Chordata</taxon>
        <taxon>Craniata</taxon>
        <taxon>Vertebrata</taxon>
        <taxon>Euteleostomi</taxon>
        <taxon>Mammalia</taxon>
        <taxon>Eutheria</taxon>
        <taxon>Laurasiatheria</taxon>
        <taxon>Artiodactyla</taxon>
        <taxon>Ruminantia</taxon>
        <taxon>Pecora</taxon>
        <taxon>Bovidae</taxon>
        <taxon>Caprinae</taxon>
        <taxon>Ovis</taxon>
    </lineage>
</organism>
<feature type="compositionally biased region" description="Low complexity" evidence="1">
    <location>
        <begin position="200"/>
        <end position="212"/>
    </location>
</feature>
<accession>A0AAD4UIJ2</accession>
<comment type="caution">
    <text evidence="2">The sequence shown here is derived from an EMBL/GenBank/DDBJ whole genome shotgun (WGS) entry which is preliminary data.</text>
</comment>
<dbReference type="AlphaFoldDB" id="A0AAD4UIJ2"/>
<dbReference type="EMBL" id="JAKZEL010000002">
    <property type="protein sequence ID" value="KAI4545926.1"/>
    <property type="molecule type" value="Genomic_DNA"/>
</dbReference>
<keyword evidence="3" id="KW-1185">Reference proteome</keyword>
<reference evidence="2" key="1">
    <citation type="submission" date="2022-03" db="EMBL/GenBank/DDBJ databases">
        <title>Genomic analyses of argali, domestic sheep and their hybrids provide insights into chromosomal evolution, heterosis and genetic basis of agronomic traits.</title>
        <authorList>
            <person name="Li M."/>
        </authorList>
    </citation>
    <scope>NUCLEOTIDE SEQUENCE</scope>
    <source>
        <strain evidence="2">CAU-MHL-2022a</strain>
        <tissue evidence="2">Skin</tissue>
    </source>
</reference>
<dbReference type="Proteomes" id="UP001214576">
    <property type="component" value="Unassembled WGS sequence"/>
</dbReference>
<gene>
    <name evidence="2" type="ORF">MG293_002481</name>
</gene>
<evidence type="ECO:0000313" key="3">
    <source>
        <dbReference type="Proteomes" id="UP001214576"/>
    </source>
</evidence>
<name>A0AAD4UIJ2_OVIAM</name>
<proteinExistence type="predicted"/>
<feature type="region of interest" description="Disordered" evidence="1">
    <location>
        <begin position="31"/>
        <end position="59"/>
    </location>
</feature>
<protein>
    <submittedName>
        <fullName evidence="2">Uncharacterized protein</fullName>
    </submittedName>
</protein>
<evidence type="ECO:0000313" key="2">
    <source>
        <dbReference type="EMBL" id="KAI4545926.1"/>
    </source>
</evidence>
<sequence length="264" mass="28952">MLAAVVTVGGPKLRVRETLLGQASAFLRRPQRKRLEDRTQRIEAPAARGRRDNQQGPIPEKAQPLLTEAHDNDDVLGPAARNQPKSAHIWASDPLGDGPSRDLWQVTQRSLEAQQWGEEGAGRREKLGHDPLPLHNLKERVPLLTLGPWSATSWKRQEAQPLWSGGCFHPPRVKAVLGVTQPQDRKRQVGGRPGPGDWPSTSGSHSASAGHQSRPRHTASWDFACEKPASHQGPRGSQFPVDDLLTPEETPQTPSDPAAHFRGA</sequence>